<evidence type="ECO:0000313" key="2">
    <source>
        <dbReference type="Proteomes" id="UP001416858"/>
    </source>
</evidence>
<dbReference type="RefSeq" id="WP_345683181.1">
    <property type="nucleotide sequence ID" value="NZ_BAABRO010000002.1"/>
</dbReference>
<dbReference type="Proteomes" id="UP001416858">
    <property type="component" value="Unassembled WGS sequence"/>
</dbReference>
<evidence type="ECO:0000313" key="1">
    <source>
        <dbReference type="EMBL" id="GAA5506232.1"/>
    </source>
</evidence>
<dbReference type="EMBL" id="BAABRO010000002">
    <property type="protein sequence ID" value="GAA5506232.1"/>
    <property type="molecule type" value="Genomic_DNA"/>
</dbReference>
<proteinExistence type="predicted"/>
<keyword evidence="2" id="KW-1185">Reference proteome</keyword>
<organism evidence="1 2">
    <name type="scientific">Novipirellula caenicola</name>
    <dbReference type="NCBI Taxonomy" id="1536901"/>
    <lineage>
        <taxon>Bacteria</taxon>
        <taxon>Pseudomonadati</taxon>
        <taxon>Planctomycetota</taxon>
        <taxon>Planctomycetia</taxon>
        <taxon>Pirellulales</taxon>
        <taxon>Pirellulaceae</taxon>
        <taxon>Novipirellula</taxon>
    </lineage>
</organism>
<comment type="caution">
    <text evidence="1">The sequence shown here is derived from an EMBL/GenBank/DDBJ whole genome shotgun (WGS) entry which is preliminary data.</text>
</comment>
<gene>
    <name evidence="1" type="ORF">Rcae01_01684</name>
</gene>
<accession>A0ABP9VM11</accession>
<sequence>MNNSNADFHKHIDELFDHMINELDYQTDEPLEWVFGIESSDIALLEKVGQRAPDSYQWDVQEEVEHVDEEGNTRMAGPMLALRRCEALTAEQVKACVDEIDALAKEFGLELGDVTSYDPIDEDDFFDWMSLDEAHWRLRHYTSSGLEIDGDLPWLFLLFASSLEELNALTVALDTQSIGTIESYDEPDEEGQFALCLFIEGKNNEAELTEMYDRINAIAEVNHAQIAGIQFLDQEDFNDVFGDDEDDEEA</sequence>
<protein>
    <submittedName>
        <fullName evidence="1">Uncharacterized protein</fullName>
    </submittedName>
</protein>
<reference evidence="1 2" key="1">
    <citation type="submission" date="2024-02" db="EMBL/GenBank/DDBJ databases">
        <title>Rhodopirellula caenicola NBRC 110016.</title>
        <authorList>
            <person name="Ichikawa N."/>
            <person name="Katano-Makiyama Y."/>
            <person name="Hidaka K."/>
        </authorList>
    </citation>
    <scope>NUCLEOTIDE SEQUENCE [LARGE SCALE GENOMIC DNA]</scope>
    <source>
        <strain evidence="1 2">NBRC 110016</strain>
    </source>
</reference>
<name>A0ABP9VM11_9BACT</name>